<accession>U9T0F3</accession>
<protein>
    <submittedName>
        <fullName evidence="1">Uncharacterized protein</fullName>
    </submittedName>
</protein>
<evidence type="ECO:0000313" key="1">
    <source>
        <dbReference type="EMBL" id="ERZ96875.1"/>
    </source>
</evidence>
<sequence>MDTFYDIKVIGRGGIFSKMTYASILASEKFLEINESNEMCNFKTIIVLSSTIFVPSVTGSSLDNN</sequence>
<reference evidence="1" key="1">
    <citation type="submission" date="2013-07" db="EMBL/GenBank/DDBJ databases">
        <title>The genome of an arbuscular mycorrhizal fungus provides insights into the evolution of the oldest plant symbiosis.</title>
        <authorList>
            <consortium name="DOE Joint Genome Institute"/>
            <person name="Tisserant E."/>
            <person name="Malbreil M."/>
            <person name="Kuo A."/>
            <person name="Kohler A."/>
            <person name="Symeonidi A."/>
            <person name="Balestrini R."/>
            <person name="Charron P."/>
            <person name="Duensing N."/>
            <person name="Frei-dit-Frey N."/>
            <person name="Gianinazzi-Pearson V."/>
            <person name="Gilbert B."/>
            <person name="Handa Y."/>
            <person name="Hijri M."/>
            <person name="Kaul R."/>
            <person name="Kawaguchi M."/>
            <person name="Krajinski F."/>
            <person name="Lammers P."/>
            <person name="Lapierre D."/>
            <person name="Masclaux F.G."/>
            <person name="Murat C."/>
            <person name="Morin E."/>
            <person name="Ndikumana S."/>
            <person name="Pagni M."/>
            <person name="Petitpierre D."/>
            <person name="Requena N."/>
            <person name="Rosikiewicz P."/>
            <person name="Riley R."/>
            <person name="Saito K."/>
            <person name="San Clemente H."/>
            <person name="Shapiro H."/>
            <person name="van Tuinen D."/>
            <person name="Becard G."/>
            <person name="Bonfante P."/>
            <person name="Paszkowski U."/>
            <person name="Shachar-Hill Y."/>
            <person name="Young J.P."/>
            <person name="Sanders I.R."/>
            <person name="Henrissat B."/>
            <person name="Rensing S.A."/>
            <person name="Grigoriev I.V."/>
            <person name="Corradi N."/>
            <person name="Roux C."/>
            <person name="Martin F."/>
        </authorList>
    </citation>
    <scope>NUCLEOTIDE SEQUENCE</scope>
    <source>
        <strain evidence="1">DAOM 197198</strain>
    </source>
</reference>
<dbReference type="AlphaFoldDB" id="U9T0F3"/>
<proteinExistence type="predicted"/>
<dbReference type="EMBL" id="KI300052">
    <property type="protein sequence ID" value="ERZ96875.1"/>
    <property type="molecule type" value="Genomic_DNA"/>
</dbReference>
<name>U9T0F3_RHIID</name>
<gene>
    <name evidence="1" type="ORF">GLOINDRAFT_12150</name>
</gene>
<dbReference type="HOGENOM" id="CLU_2850864_0_0_1"/>
<organism evidence="1">
    <name type="scientific">Rhizophagus irregularis (strain DAOM 181602 / DAOM 197198 / MUCL 43194)</name>
    <name type="common">Arbuscular mycorrhizal fungus</name>
    <name type="synonym">Glomus intraradices</name>
    <dbReference type="NCBI Taxonomy" id="747089"/>
    <lineage>
        <taxon>Eukaryota</taxon>
        <taxon>Fungi</taxon>
        <taxon>Fungi incertae sedis</taxon>
        <taxon>Mucoromycota</taxon>
        <taxon>Glomeromycotina</taxon>
        <taxon>Glomeromycetes</taxon>
        <taxon>Glomerales</taxon>
        <taxon>Glomeraceae</taxon>
        <taxon>Rhizophagus</taxon>
    </lineage>
</organism>